<dbReference type="STRING" id="318479.A0A3P7P4U8"/>
<dbReference type="AlphaFoldDB" id="A0A3P7P4U8"/>
<dbReference type="EMBL" id="UYYG01000004">
    <property type="protein sequence ID" value="VDN50514.1"/>
    <property type="molecule type" value="Genomic_DNA"/>
</dbReference>
<evidence type="ECO:0000313" key="2">
    <source>
        <dbReference type="Proteomes" id="UP000274756"/>
    </source>
</evidence>
<dbReference type="Proteomes" id="UP000274756">
    <property type="component" value="Unassembled WGS sequence"/>
</dbReference>
<dbReference type="PROSITE" id="PS51808">
    <property type="entry name" value="CHCH"/>
    <property type="match status" value="1"/>
</dbReference>
<organism evidence="1 2">
    <name type="scientific">Dracunculus medinensis</name>
    <name type="common">Guinea worm</name>
    <dbReference type="NCBI Taxonomy" id="318479"/>
    <lineage>
        <taxon>Eukaryota</taxon>
        <taxon>Metazoa</taxon>
        <taxon>Ecdysozoa</taxon>
        <taxon>Nematoda</taxon>
        <taxon>Chromadorea</taxon>
        <taxon>Rhabditida</taxon>
        <taxon>Spirurina</taxon>
        <taxon>Dracunculoidea</taxon>
        <taxon>Dracunculidae</taxon>
        <taxon>Dracunculus</taxon>
    </lineage>
</organism>
<gene>
    <name evidence="1" type="ORF">DME_LOCUS487</name>
</gene>
<name>A0A3P7P4U8_DRAME</name>
<dbReference type="OrthoDB" id="7481291at2759"/>
<accession>A0A3P7P4U8</accession>
<proteinExistence type="predicted"/>
<dbReference type="Gene3D" id="1.10.287.2900">
    <property type="match status" value="1"/>
</dbReference>
<evidence type="ECO:0008006" key="3">
    <source>
        <dbReference type="Google" id="ProtNLM"/>
    </source>
</evidence>
<keyword evidence="2" id="KW-1185">Reference proteome</keyword>
<evidence type="ECO:0000313" key="1">
    <source>
        <dbReference type="EMBL" id="VDN50514.1"/>
    </source>
</evidence>
<protein>
    <recommendedName>
        <fullName evidence="3">CHCH domain-containing protein</fullName>
    </recommendedName>
</protein>
<sequence>MPDGKTNFECHCIAPIMGSPCGYLFRESMLCRDEKSAEEFEAGACADEFMAFVECVVRTGCFECVQSLL</sequence>
<reference evidence="1 2" key="1">
    <citation type="submission" date="2018-11" db="EMBL/GenBank/DDBJ databases">
        <authorList>
            <consortium name="Pathogen Informatics"/>
        </authorList>
    </citation>
    <scope>NUCLEOTIDE SEQUENCE [LARGE SCALE GENOMIC DNA]</scope>
</reference>